<comment type="caution">
    <text evidence="1">The sequence shown here is derived from an EMBL/GenBank/DDBJ whole genome shotgun (WGS) entry which is preliminary data.</text>
</comment>
<sequence length="154" mass="17793">MAEKVTSQTGFDNIYPHKRKIYEKEDINFITLDIDKVCLSEVVSYTLIESVIPTWSKPGQWPDCFSEPEMKLVEMPIIDQYVRLLMMKSRVFKLEDSEYVIITDYDHSQKALIPDLLMHLLTATDPRGRASQEKIRAYNRALASASLGTNIYKV</sequence>
<accession>A0AAV7JLN4</accession>
<dbReference type="EMBL" id="JAKMXF010000320">
    <property type="protein sequence ID" value="KAI6649598.1"/>
    <property type="molecule type" value="Genomic_DNA"/>
</dbReference>
<evidence type="ECO:0000313" key="1">
    <source>
        <dbReference type="EMBL" id="KAI6649598.1"/>
    </source>
</evidence>
<keyword evidence="2" id="KW-1185">Reference proteome</keyword>
<evidence type="ECO:0000313" key="2">
    <source>
        <dbReference type="Proteomes" id="UP001165289"/>
    </source>
</evidence>
<dbReference type="AlphaFoldDB" id="A0AAV7JLN4"/>
<name>A0AAV7JLN4_9METZ</name>
<organism evidence="1 2">
    <name type="scientific">Oopsacas minuta</name>
    <dbReference type="NCBI Taxonomy" id="111878"/>
    <lineage>
        <taxon>Eukaryota</taxon>
        <taxon>Metazoa</taxon>
        <taxon>Porifera</taxon>
        <taxon>Hexactinellida</taxon>
        <taxon>Hexasterophora</taxon>
        <taxon>Lyssacinosida</taxon>
        <taxon>Leucopsacidae</taxon>
        <taxon>Oopsacas</taxon>
    </lineage>
</organism>
<protein>
    <submittedName>
        <fullName evidence="1">Uncharacterized protein</fullName>
    </submittedName>
</protein>
<reference evidence="1 2" key="1">
    <citation type="journal article" date="2023" name="BMC Biol.">
        <title>The compact genome of the sponge Oopsacas minuta (Hexactinellida) is lacking key metazoan core genes.</title>
        <authorList>
            <person name="Santini S."/>
            <person name="Schenkelaars Q."/>
            <person name="Jourda C."/>
            <person name="Duchesne M."/>
            <person name="Belahbib H."/>
            <person name="Rocher C."/>
            <person name="Selva M."/>
            <person name="Riesgo A."/>
            <person name="Vervoort M."/>
            <person name="Leys S.P."/>
            <person name="Kodjabachian L."/>
            <person name="Le Bivic A."/>
            <person name="Borchiellini C."/>
            <person name="Claverie J.M."/>
            <person name="Renard E."/>
        </authorList>
    </citation>
    <scope>NUCLEOTIDE SEQUENCE [LARGE SCALE GENOMIC DNA]</scope>
    <source>
        <strain evidence="1">SPO-2</strain>
    </source>
</reference>
<gene>
    <name evidence="1" type="ORF">LOD99_6764</name>
</gene>
<dbReference type="Proteomes" id="UP001165289">
    <property type="component" value="Unassembled WGS sequence"/>
</dbReference>
<proteinExistence type="predicted"/>